<dbReference type="Gene3D" id="1.10.10.10">
    <property type="entry name" value="Winged helix-like DNA-binding domain superfamily/Winged helix DNA-binding domain"/>
    <property type="match status" value="1"/>
</dbReference>
<dbReference type="Pfam" id="PF00211">
    <property type="entry name" value="Guanylate_cyc"/>
    <property type="match status" value="1"/>
</dbReference>
<dbReference type="SMART" id="SM00862">
    <property type="entry name" value="Trans_reg_C"/>
    <property type="match status" value="1"/>
</dbReference>
<dbReference type="PROSITE" id="PS51755">
    <property type="entry name" value="OMPR_PHOB"/>
    <property type="match status" value="1"/>
</dbReference>
<feature type="domain" description="Guanylate cyclase" evidence="9">
    <location>
        <begin position="286"/>
        <end position="421"/>
    </location>
</feature>
<dbReference type="Gene3D" id="3.30.70.1230">
    <property type="entry name" value="Nucleotide cyclase"/>
    <property type="match status" value="1"/>
</dbReference>
<dbReference type="SMART" id="SM00448">
    <property type="entry name" value="REC"/>
    <property type="match status" value="1"/>
</dbReference>
<keyword evidence="12" id="KW-1185">Reference proteome</keyword>
<keyword evidence="5" id="KW-0804">Transcription</keyword>
<keyword evidence="1 6" id="KW-0597">Phosphoprotein</keyword>
<feature type="domain" description="Response regulatory" evidence="8">
    <location>
        <begin position="132"/>
        <end position="248"/>
    </location>
</feature>
<comment type="caution">
    <text evidence="11">The sequence shown here is derived from an EMBL/GenBank/DDBJ whole genome shotgun (WGS) entry which is preliminary data.</text>
</comment>
<dbReference type="CDD" id="cd07302">
    <property type="entry name" value="CHD"/>
    <property type="match status" value="1"/>
</dbReference>
<dbReference type="RefSeq" id="WP_173125207.1">
    <property type="nucleotide sequence ID" value="NZ_JABRWJ010000005.1"/>
</dbReference>
<dbReference type="CDD" id="cd17546">
    <property type="entry name" value="REC_hyHK_CKI1_RcsC-like"/>
    <property type="match status" value="1"/>
</dbReference>
<dbReference type="Proteomes" id="UP000737171">
    <property type="component" value="Unassembled WGS sequence"/>
</dbReference>
<evidence type="ECO:0000256" key="3">
    <source>
        <dbReference type="ARBA" id="ARBA00023015"/>
    </source>
</evidence>
<evidence type="ECO:0000259" key="10">
    <source>
        <dbReference type="PROSITE" id="PS51755"/>
    </source>
</evidence>
<evidence type="ECO:0000259" key="9">
    <source>
        <dbReference type="PROSITE" id="PS50125"/>
    </source>
</evidence>
<dbReference type="InterPro" id="IPR029787">
    <property type="entry name" value="Nucleotide_cyclase"/>
</dbReference>
<proteinExistence type="predicted"/>
<evidence type="ECO:0000256" key="5">
    <source>
        <dbReference type="ARBA" id="ARBA00023163"/>
    </source>
</evidence>
<evidence type="ECO:0000256" key="7">
    <source>
        <dbReference type="PROSITE-ProRule" id="PRU01091"/>
    </source>
</evidence>
<reference evidence="11 12" key="1">
    <citation type="submission" date="2020-05" db="EMBL/GenBank/DDBJ databases">
        <title>Aquincola sp. isolate from soil.</title>
        <authorList>
            <person name="Han J."/>
            <person name="Kim D.-U."/>
        </authorList>
    </citation>
    <scope>NUCLEOTIDE SEQUENCE [LARGE SCALE GENOMIC DNA]</scope>
    <source>
        <strain evidence="11 12">S2</strain>
    </source>
</reference>
<evidence type="ECO:0000256" key="1">
    <source>
        <dbReference type="ARBA" id="ARBA00022553"/>
    </source>
</evidence>
<gene>
    <name evidence="11" type="ORF">HLB44_18455</name>
</gene>
<dbReference type="PROSITE" id="PS50125">
    <property type="entry name" value="GUANYLATE_CYCLASE_2"/>
    <property type="match status" value="1"/>
</dbReference>
<evidence type="ECO:0000313" key="11">
    <source>
        <dbReference type="EMBL" id="NRF68980.1"/>
    </source>
</evidence>
<evidence type="ECO:0000256" key="6">
    <source>
        <dbReference type="PROSITE-ProRule" id="PRU00169"/>
    </source>
</evidence>
<dbReference type="EMBL" id="JABRWJ010000005">
    <property type="protein sequence ID" value="NRF68980.1"/>
    <property type="molecule type" value="Genomic_DNA"/>
</dbReference>
<dbReference type="InterPro" id="IPR001789">
    <property type="entry name" value="Sig_transdc_resp-reg_receiver"/>
</dbReference>
<dbReference type="InterPro" id="IPR011006">
    <property type="entry name" value="CheY-like_superfamily"/>
</dbReference>
<dbReference type="Gene3D" id="3.40.50.2300">
    <property type="match status" value="1"/>
</dbReference>
<feature type="domain" description="OmpR/PhoB-type" evidence="10">
    <location>
        <begin position="9"/>
        <end position="102"/>
    </location>
</feature>
<dbReference type="Pfam" id="PF00486">
    <property type="entry name" value="Trans_reg_C"/>
    <property type="match status" value="1"/>
</dbReference>
<dbReference type="InterPro" id="IPR001054">
    <property type="entry name" value="A/G_cyclase"/>
</dbReference>
<dbReference type="SMART" id="SM00044">
    <property type="entry name" value="CYCc"/>
    <property type="match status" value="1"/>
</dbReference>
<dbReference type="PANTHER" id="PTHR48111:SF1">
    <property type="entry name" value="TWO-COMPONENT RESPONSE REGULATOR ORR33"/>
    <property type="match status" value="1"/>
</dbReference>
<accession>A0ABX2EK72</accession>
<dbReference type="SUPFAM" id="SSF52172">
    <property type="entry name" value="CheY-like"/>
    <property type="match status" value="1"/>
</dbReference>
<dbReference type="PROSITE" id="PS50110">
    <property type="entry name" value="RESPONSE_REGULATORY"/>
    <property type="match status" value="1"/>
</dbReference>
<feature type="modified residue" description="4-aspartylphosphate" evidence="6">
    <location>
        <position position="181"/>
    </location>
</feature>
<keyword evidence="3" id="KW-0805">Transcription regulation</keyword>
<dbReference type="InterPro" id="IPR001867">
    <property type="entry name" value="OmpR/PhoB-type_DNA-bd"/>
</dbReference>
<dbReference type="InterPro" id="IPR036388">
    <property type="entry name" value="WH-like_DNA-bd_sf"/>
</dbReference>
<dbReference type="InterPro" id="IPR039420">
    <property type="entry name" value="WalR-like"/>
</dbReference>
<dbReference type="PANTHER" id="PTHR48111">
    <property type="entry name" value="REGULATOR OF RPOS"/>
    <property type="match status" value="1"/>
</dbReference>
<keyword evidence="4 7" id="KW-0238">DNA-binding</keyword>
<dbReference type="Pfam" id="PF00072">
    <property type="entry name" value="Response_reg"/>
    <property type="match status" value="1"/>
</dbReference>
<organism evidence="11 12">
    <name type="scientific">Pseudaquabacterium terrae</name>
    <dbReference type="NCBI Taxonomy" id="2732868"/>
    <lineage>
        <taxon>Bacteria</taxon>
        <taxon>Pseudomonadati</taxon>
        <taxon>Pseudomonadota</taxon>
        <taxon>Betaproteobacteria</taxon>
        <taxon>Burkholderiales</taxon>
        <taxon>Sphaerotilaceae</taxon>
        <taxon>Pseudaquabacterium</taxon>
    </lineage>
</organism>
<evidence type="ECO:0000313" key="12">
    <source>
        <dbReference type="Proteomes" id="UP000737171"/>
    </source>
</evidence>
<dbReference type="InterPro" id="IPR016032">
    <property type="entry name" value="Sig_transdc_resp-reg_C-effctor"/>
</dbReference>
<feature type="DNA-binding region" description="OmpR/PhoB-type" evidence="7">
    <location>
        <begin position="9"/>
        <end position="102"/>
    </location>
</feature>
<name>A0ABX2EK72_9BURK</name>
<protein>
    <submittedName>
        <fullName evidence="11">Response regulator</fullName>
    </submittedName>
</protein>
<dbReference type="CDD" id="cd00383">
    <property type="entry name" value="trans_reg_C"/>
    <property type="match status" value="1"/>
</dbReference>
<evidence type="ECO:0000256" key="4">
    <source>
        <dbReference type="ARBA" id="ARBA00023125"/>
    </source>
</evidence>
<evidence type="ECO:0000259" key="8">
    <source>
        <dbReference type="PROSITE" id="PS50110"/>
    </source>
</evidence>
<evidence type="ECO:0000256" key="2">
    <source>
        <dbReference type="ARBA" id="ARBA00023012"/>
    </source>
</evidence>
<dbReference type="SUPFAM" id="SSF46894">
    <property type="entry name" value="C-terminal effector domain of the bipartite response regulators"/>
    <property type="match status" value="1"/>
</dbReference>
<dbReference type="SUPFAM" id="SSF55073">
    <property type="entry name" value="Nucleotide cyclase"/>
    <property type="match status" value="1"/>
</dbReference>
<sequence>MSDTNLTATDPARFGRFEIRLAQRQLLIDGAPVALGSRAFDVLAVLVERRDRLVSKSELIELVWPGLVVEENNLQVQVSMLRKLLGAQVIATIPGRGYRFTAAATAQDSPPAPPAAPARAALPAAPAAGPPQLLVADDNKVNRLLLCRALELMGHRVAGVEDGAQALALLRRERFELLLLDLEMPGLDGFAVLEQLAADADLRDLPVIVTSSVEGVASVARCIALGADDYLSKPVNPVLLKARVTSSLEKKRLRDQQKALIERLAAGAAPVDAGPPATGAARVQASVLQARLHGLAALAQAAPPEDTLEALDSWHTLMFDAVLAHGGVVNLVGGDTLVALFGAPLALPDPADAARAAVRAALEMAEMVELFNAERAARSRPPVALGIGIASGELVAGYTGAPRRTAYTCAGATLERAAQIAVLTADRAHPIVVDAPTHAALAGRLVTEALPAGLAPGGLHAVRAG</sequence>
<keyword evidence="2" id="KW-0902">Two-component regulatory system</keyword>